<keyword evidence="3" id="KW-1185">Reference proteome</keyword>
<evidence type="ECO:0000313" key="3">
    <source>
        <dbReference type="Proteomes" id="UP000185473"/>
    </source>
</evidence>
<dbReference type="KEGG" id="wjo:FOL01_0237"/>
<dbReference type="Proteomes" id="UP000185473">
    <property type="component" value="Chromosome"/>
</dbReference>
<accession>A0A1L6R973</accession>
<dbReference type="AlphaFoldDB" id="A0A1L6R973"/>
<dbReference type="Pfam" id="PF13460">
    <property type="entry name" value="NAD_binding_10"/>
    <property type="match status" value="1"/>
</dbReference>
<dbReference type="EMBL" id="CP014332">
    <property type="protein sequence ID" value="APS41096.1"/>
    <property type="molecule type" value="Genomic_DNA"/>
</dbReference>
<gene>
    <name evidence="2" type="ORF">FOL01_0237</name>
</gene>
<dbReference type="GO" id="GO:0016646">
    <property type="term" value="F:oxidoreductase activity, acting on the CH-NH group of donors, NAD or NADP as acceptor"/>
    <property type="evidence" value="ECO:0007669"/>
    <property type="project" value="TreeGrafter"/>
</dbReference>
<dbReference type="PANTHER" id="PTHR43355">
    <property type="entry name" value="FLAVIN REDUCTASE (NADPH)"/>
    <property type="match status" value="1"/>
</dbReference>
<proteinExistence type="predicted"/>
<dbReference type="InterPro" id="IPR016040">
    <property type="entry name" value="NAD(P)-bd_dom"/>
</dbReference>
<name>A0A1L6R973_9LACO</name>
<dbReference type="InterPro" id="IPR036291">
    <property type="entry name" value="NAD(P)-bd_dom_sf"/>
</dbReference>
<evidence type="ECO:0000313" key="2">
    <source>
        <dbReference type="EMBL" id="APS41096.1"/>
    </source>
</evidence>
<dbReference type="PANTHER" id="PTHR43355:SF2">
    <property type="entry name" value="FLAVIN REDUCTASE (NADPH)"/>
    <property type="match status" value="1"/>
</dbReference>
<protein>
    <recommendedName>
        <fullName evidence="1">NAD(P)-binding domain-containing protein</fullName>
    </recommendedName>
</protein>
<organism evidence="2 3">
    <name type="scientific">Weissella jogaejeotgali</name>
    <dbReference type="NCBI Taxonomy" id="1631871"/>
    <lineage>
        <taxon>Bacteria</taxon>
        <taxon>Bacillati</taxon>
        <taxon>Bacillota</taxon>
        <taxon>Bacilli</taxon>
        <taxon>Lactobacillales</taxon>
        <taxon>Lactobacillaceae</taxon>
        <taxon>Weissella</taxon>
    </lineage>
</organism>
<feature type="domain" description="NAD(P)-binding" evidence="1">
    <location>
        <begin position="2"/>
        <end position="145"/>
    </location>
</feature>
<dbReference type="SUPFAM" id="SSF51735">
    <property type="entry name" value="NAD(P)-binding Rossmann-fold domains"/>
    <property type="match status" value="1"/>
</dbReference>
<dbReference type="STRING" id="1631871.FOL01_0237"/>
<dbReference type="Gene3D" id="3.40.50.720">
    <property type="entry name" value="NAD(P)-binding Rossmann-like Domain"/>
    <property type="match status" value="1"/>
</dbReference>
<dbReference type="InterPro" id="IPR051606">
    <property type="entry name" value="Polyketide_Oxido-like"/>
</dbReference>
<evidence type="ECO:0000259" key="1">
    <source>
        <dbReference type="Pfam" id="PF13460"/>
    </source>
</evidence>
<reference evidence="2 3" key="1">
    <citation type="submission" date="2016-02" db="EMBL/GenBank/DDBJ databases">
        <title>Complete Genome Sequence of Weissella jogaejeotgali FOL01.</title>
        <authorList>
            <person name="Lee J.-H."/>
            <person name="Ku H.-J."/>
        </authorList>
    </citation>
    <scope>NUCLEOTIDE SEQUENCE [LARGE SCALE GENOMIC DNA]</scope>
    <source>
        <strain evidence="2 3">FOL01</strain>
    </source>
</reference>
<sequence>MVKQAVTGSQAVLSALGPIGKKESDQQISVEMVNILNALDTLDVKRFIALSTTSSQDSLDIDSMQFKLRCGTIRMGRPSAYESIVKYTALVRQSKCDWTLLRIASLLTNASLTKSVQVGYLGRDKFKVKLSRANLAWFMLEQLDSTEFIRQAPAISD</sequence>
<dbReference type="OrthoDB" id="9785372at2"/>